<evidence type="ECO:0000259" key="1">
    <source>
        <dbReference type="Pfam" id="PF09848"/>
    </source>
</evidence>
<dbReference type="Pfam" id="PF09848">
    <property type="entry name" value="SLFN-g3_helicase"/>
    <property type="match status" value="1"/>
</dbReference>
<comment type="caution">
    <text evidence="2">The sequence shown here is derived from an EMBL/GenBank/DDBJ whole genome shotgun (WGS) entry which is preliminary data.</text>
</comment>
<dbReference type="InterPro" id="IPR027417">
    <property type="entry name" value="P-loop_NTPase"/>
</dbReference>
<feature type="domain" description="Schlafen group 3-like DNA/RNA helicase" evidence="1">
    <location>
        <begin position="244"/>
        <end position="632"/>
    </location>
</feature>
<name>A0A372NVL4_9SPHI</name>
<dbReference type="Gene3D" id="3.40.50.300">
    <property type="entry name" value="P-loop containing nucleotide triphosphate hydrolases"/>
    <property type="match status" value="1"/>
</dbReference>
<organism evidence="2 3">
    <name type="scientific">Mucilaginibacter conchicola</name>
    <dbReference type="NCBI Taxonomy" id="2303333"/>
    <lineage>
        <taxon>Bacteria</taxon>
        <taxon>Pseudomonadati</taxon>
        <taxon>Bacteroidota</taxon>
        <taxon>Sphingobacteriia</taxon>
        <taxon>Sphingobacteriales</taxon>
        <taxon>Sphingobacteriaceae</taxon>
        <taxon>Mucilaginibacter</taxon>
    </lineage>
</organism>
<dbReference type="OrthoDB" id="3193269at2"/>
<gene>
    <name evidence="2" type="ORF">D0C36_16585</name>
</gene>
<accession>A0A372NVL4</accession>
<sequence length="661" mass="75239">MSAFYCRSIAHFLADDTKSILGTLTHQAGLSGFHQQLHTQTLSWDKEITILKNSFKKFVEDGFAVANYHLLLEYPIARREKRIDAVLLAEGIIFVIEFKVGSQEYNGVDKEQVLDYCLDLRDFHFQSRDRIIIPVLVATHASSVDLILPKTTSDVRDIIYANNYNLADYIIKTLTKEGQRGNIDADKWNKSDYAPTIIEAAQTLYSGKSVVEISRSHAGTKNLTKTSNAVINAIKDAKANNEKIVCFITGVPGAGKTLAGLNIAHYDEFQDSEKSLATFLSGNGPLIKVLREALSRDAFRKIKATDKNARKKETDRIISFIENVHRFLDYYFNDKTKVPNNKIVIFDEAQRAWNQEHSMRKFQRPHSEADMIFEIMSRHEDWAVIVALVGGGQEINTGEAGLPEWGKVLSEKFNEWKIYVSPQLMIGNHSTGDLTLFETIPTNVEIIKNNDLHLDVSIRSYKAEKLSEWVNLILTNKPDKAKQIFESELSKFEIVLTRDLNKAKQWLKLNCKGTRRAGLVASSGARRLRPYGLEVKLDFEESEWFLNSKDDVRSSNYLEIPATEFGVQGLELDWAGVCWDGDLRRENNSWAFNSFKGTKWQKVSKIDKKNFIINKYRVLLTRAREGMVIFVPPGDQADNTRKPREYNEIASYLIACGVKEI</sequence>
<evidence type="ECO:0000313" key="3">
    <source>
        <dbReference type="Proteomes" id="UP000264217"/>
    </source>
</evidence>
<protein>
    <submittedName>
        <fullName evidence="2">DUF2075 domain-containing protein</fullName>
    </submittedName>
</protein>
<dbReference type="SUPFAM" id="SSF52540">
    <property type="entry name" value="P-loop containing nucleoside triphosphate hydrolases"/>
    <property type="match status" value="1"/>
</dbReference>
<dbReference type="AlphaFoldDB" id="A0A372NVL4"/>
<reference evidence="2 3" key="1">
    <citation type="submission" date="2018-08" db="EMBL/GenBank/DDBJ databases">
        <title>Mucilaginibacter sp. MYSH2.</title>
        <authorList>
            <person name="Seo T."/>
        </authorList>
    </citation>
    <scope>NUCLEOTIDE SEQUENCE [LARGE SCALE GENOMIC DNA]</scope>
    <source>
        <strain evidence="2 3">MYSH2</strain>
    </source>
</reference>
<keyword evidence="3" id="KW-1185">Reference proteome</keyword>
<dbReference type="InterPro" id="IPR018647">
    <property type="entry name" value="SLFN_3-like_DNA/RNA_helicase"/>
</dbReference>
<dbReference type="EMBL" id="QWDC01000002">
    <property type="protein sequence ID" value="RFZ93001.1"/>
    <property type="molecule type" value="Genomic_DNA"/>
</dbReference>
<dbReference type="RefSeq" id="WP_117392710.1">
    <property type="nucleotide sequence ID" value="NZ_QWDC01000002.1"/>
</dbReference>
<proteinExistence type="predicted"/>
<evidence type="ECO:0000313" key="2">
    <source>
        <dbReference type="EMBL" id="RFZ93001.1"/>
    </source>
</evidence>
<dbReference type="Proteomes" id="UP000264217">
    <property type="component" value="Unassembled WGS sequence"/>
</dbReference>